<protein>
    <submittedName>
        <fullName evidence="2">Uncharacterized protein</fullName>
    </submittedName>
</protein>
<proteinExistence type="predicted"/>
<organism evidence="2 3">
    <name type="scientific">Reticulomyxa filosa</name>
    <dbReference type="NCBI Taxonomy" id="46433"/>
    <lineage>
        <taxon>Eukaryota</taxon>
        <taxon>Sar</taxon>
        <taxon>Rhizaria</taxon>
        <taxon>Retaria</taxon>
        <taxon>Foraminifera</taxon>
        <taxon>Monothalamids</taxon>
        <taxon>Reticulomyxidae</taxon>
        <taxon>Reticulomyxa</taxon>
    </lineage>
</organism>
<name>X6ND55_RETFI</name>
<sequence>EKQKQKQKQKENDNVSVRNNKSSKKNDEKNDPIHSQPLDNNNVADANKMKAILKTYQEAKAKLEGIFSDINKLSESDQAKLAQDITFKTSKLNKRKIFDDLLHDSDIDVTKAVEDICFPQK</sequence>
<evidence type="ECO:0000313" key="3">
    <source>
        <dbReference type="Proteomes" id="UP000023152"/>
    </source>
</evidence>
<accession>X6ND55</accession>
<dbReference type="Proteomes" id="UP000023152">
    <property type="component" value="Unassembled WGS sequence"/>
</dbReference>
<feature type="region of interest" description="Disordered" evidence="1">
    <location>
        <begin position="1"/>
        <end position="43"/>
    </location>
</feature>
<evidence type="ECO:0000256" key="1">
    <source>
        <dbReference type="SAM" id="MobiDB-lite"/>
    </source>
</evidence>
<dbReference type="EMBL" id="ASPP01009631">
    <property type="protein sequence ID" value="ETO23876.1"/>
    <property type="molecule type" value="Genomic_DNA"/>
</dbReference>
<evidence type="ECO:0000313" key="2">
    <source>
        <dbReference type="EMBL" id="ETO23876.1"/>
    </source>
</evidence>
<feature type="non-terminal residue" evidence="2">
    <location>
        <position position="1"/>
    </location>
</feature>
<reference evidence="2 3" key="1">
    <citation type="journal article" date="2013" name="Curr. Biol.">
        <title>The Genome of the Foraminiferan Reticulomyxa filosa.</title>
        <authorList>
            <person name="Glockner G."/>
            <person name="Hulsmann N."/>
            <person name="Schleicher M."/>
            <person name="Noegel A.A."/>
            <person name="Eichinger L."/>
            <person name="Gallinger C."/>
            <person name="Pawlowski J."/>
            <person name="Sierra R."/>
            <person name="Euteneuer U."/>
            <person name="Pillet L."/>
            <person name="Moustafa A."/>
            <person name="Platzer M."/>
            <person name="Groth M."/>
            <person name="Szafranski K."/>
            <person name="Schliwa M."/>
        </authorList>
    </citation>
    <scope>NUCLEOTIDE SEQUENCE [LARGE SCALE GENOMIC DNA]</scope>
</reference>
<keyword evidence="3" id="KW-1185">Reference proteome</keyword>
<gene>
    <name evidence="2" type="ORF">RFI_13284</name>
</gene>
<dbReference type="AlphaFoldDB" id="X6ND55"/>
<comment type="caution">
    <text evidence="2">The sequence shown here is derived from an EMBL/GenBank/DDBJ whole genome shotgun (WGS) entry which is preliminary data.</text>
</comment>